<evidence type="ECO:0000256" key="4">
    <source>
        <dbReference type="ARBA" id="ARBA00022801"/>
    </source>
</evidence>
<organism evidence="14 15">
    <name type="scientific">Mesorhabditis spiculigera</name>
    <dbReference type="NCBI Taxonomy" id="96644"/>
    <lineage>
        <taxon>Eukaryota</taxon>
        <taxon>Metazoa</taxon>
        <taxon>Ecdysozoa</taxon>
        <taxon>Nematoda</taxon>
        <taxon>Chromadorea</taxon>
        <taxon>Rhabditida</taxon>
        <taxon>Rhabditina</taxon>
        <taxon>Rhabditomorpha</taxon>
        <taxon>Rhabditoidea</taxon>
        <taxon>Rhabditidae</taxon>
        <taxon>Mesorhabditinae</taxon>
        <taxon>Mesorhabditis</taxon>
    </lineage>
</organism>
<dbReference type="Gene3D" id="1.10.390.10">
    <property type="entry name" value="Neutral Protease Domain 2"/>
    <property type="match status" value="1"/>
</dbReference>
<feature type="non-terminal residue" evidence="14">
    <location>
        <position position="1085"/>
    </location>
</feature>
<feature type="compositionally biased region" description="Basic and acidic residues" evidence="10">
    <location>
        <begin position="687"/>
        <end position="699"/>
    </location>
</feature>
<dbReference type="Proteomes" id="UP001177023">
    <property type="component" value="Unassembled WGS sequence"/>
</dbReference>
<dbReference type="EMBL" id="CATQJA010002657">
    <property type="protein sequence ID" value="CAJ0579771.1"/>
    <property type="molecule type" value="Genomic_DNA"/>
</dbReference>
<evidence type="ECO:0000256" key="11">
    <source>
        <dbReference type="SAM" id="Phobius"/>
    </source>
</evidence>
<dbReference type="AlphaFoldDB" id="A0AA36D317"/>
<dbReference type="SUPFAM" id="SSF63737">
    <property type="entry name" value="Leukotriene A4 hydrolase N-terminal domain"/>
    <property type="match status" value="1"/>
</dbReference>
<gene>
    <name evidence="14" type="ORF">MSPICULIGERA_LOCUS17976</name>
</gene>
<keyword evidence="4" id="KW-0378">Hydrolase</keyword>
<evidence type="ECO:0008006" key="16">
    <source>
        <dbReference type="Google" id="ProtNLM"/>
    </source>
</evidence>
<dbReference type="GO" id="GO:0016020">
    <property type="term" value="C:membrane"/>
    <property type="evidence" value="ECO:0007669"/>
    <property type="project" value="TreeGrafter"/>
</dbReference>
<dbReference type="GO" id="GO:0008270">
    <property type="term" value="F:zinc ion binding"/>
    <property type="evidence" value="ECO:0007669"/>
    <property type="project" value="InterPro"/>
</dbReference>
<dbReference type="GO" id="GO:0006508">
    <property type="term" value="P:proteolysis"/>
    <property type="evidence" value="ECO:0007669"/>
    <property type="project" value="UniProtKB-KW"/>
</dbReference>
<comment type="caution">
    <text evidence="14">The sequence shown here is derived from an EMBL/GenBank/DDBJ whole genome shotgun (WGS) entry which is preliminary data.</text>
</comment>
<dbReference type="InterPro" id="IPR014782">
    <property type="entry name" value="Peptidase_M1_dom"/>
</dbReference>
<keyword evidence="2" id="KW-0645">Protease</keyword>
<comment type="similarity">
    <text evidence="1">Belongs to the peptidase M1 family.</text>
</comment>
<keyword evidence="11" id="KW-0472">Membrane</keyword>
<dbReference type="InterPro" id="IPR045357">
    <property type="entry name" value="Aminopeptidase_N-like_N"/>
</dbReference>
<evidence type="ECO:0000259" key="13">
    <source>
        <dbReference type="Pfam" id="PF17900"/>
    </source>
</evidence>
<dbReference type="PANTHER" id="PTHR11533:SF21">
    <property type="entry name" value="AMINOPEPTIDASE"/>
    <property type="match status" value="1"/>
</dbReference>
<evidence type="ECO:0000256" key="2">
    <source>
        <dbReference type="ARBA" id="ARBA00022670"/>
    </source>
</evidence>
<keyword evidence="6" id="KW-0482">Metalloprotease</keyword>
<dbReference type="GO" id="GO:0005615">
    <property type="term" value="C:extracellular space"/>
    <property type="evidence" value="ECO:0007669"/>
    <property type="project" value="TreeGrafter"/>
</dbReference>
<feature type="binding site" evidence="8">
    <location>
        <position position="451"/>
    </location>
    <ligand>
        <name>Zn(2+)</name>
        <dbReference type="ChEBI" id="CHEBI:29105"/>
        <note>catalytic</note>
    </ligand>
</feature>
<evidence type="ECO:0000256" key="5">
    <source>
        <dbReference type="ARBA" id="ARBA00022833"/>
    </source>
</evidence>
<protein>
    <recommendedName>
        <fullName evidence="16">Aminopeptidase</fullName>
    </recommendedName>
</protein>
<keyword evidence="11" id="KW-0812">Transmembrane</keyword>
<dbReference type="CDD" id="cd09601">
    <property type="entry name" value="M1_APN-Q_like"/>
    <property type="match status" value="1"/>
</dbReference>
<feature type="domain" description="Peptidase M1 membrane alanine aminopeptidase" evidence="12">
    <location>
        <begin position="378"/>
        <end position="582"/>
    </location>
</feature>
<evidence type="ECO:0000313" key="14">
    <source>
        <dbReference type="EMBL" id="CAJ0579771.1"/>
    </source>
</evidence>
<feature type="active site" description="Proton acceptor" evidence="7">
    <location>
        <position position="452"/>
    </location>
</feature>
<keyword evidence="15" id="KW-1185">Reference proteome</keyword>
<evidence type="ECO:0000256" key="6">
    <source>
        <dbReference type="ARBA" id="ARBA00023049"/>
    </source>
</evidence>
<dbReference type="PANTHER" id="PTHR11533">
    <property type="entry name" value="PROTEASE M1 ZINC METALLOPROTEASE"/>
    <property type="match status" value="1"/>
</dbReference>
<dbReference type="InterPro" id="IPR001930">
    <property type="entry name" value="Peptidase_M1"/>
</dbReference>
<evidence type="ECO:0000256" key="9">
    <source>
        <dbReference type="PIRSR" id="PIRSR634016-4"/>
    </source>
</evidence>
<evidence type="ECO:0000256" key="1">
    <source>
        <dbReference type="ARBA" id="ARBA00010136"/>
    </source>
</evidence>
<keyword evidence="11" id="KW-1133">Transmembrane helix</keyword>
<evidence type="ECO:0000259" key="12">
    <source>
        <dbReference type="Pfam" id="PF01433"/>
    </source>
</evidence>
<sequence length="1085" mass="121179">MKGLPADEAAQPCLHRSPTQNNSSLVSAFSSTSTRRPDCARRCIVFLLLNAVFVFAVFLAFFLGKWLSDHRIRNVTEIEELAQNFTLADVIPPALQHLDAVEAVHGWGSRLEADEPDTPLVSLPRHIVPLHYDITLDLMAFPGTRFPSMSRTLPMLMLFGNASILISVSANSTSTQLTLHTGRKMHFHRVRLIASNGRQVTISSVEKENHHKVTKLKLAKPLPIASYMLHMEYSAPLCSDDGIVCSVVNYQNGTSLLESLTTKFEPTLARNVFPCWDEPHIKATFNLSVIHPEFLVALSNMPAREKMPASIGLNGKPVFRAKISRFEKTPLISAFLLGFAVGDWIGLDGRSSSGIPVKVWVSRNDAADGTTASQLAPGLLDKIENDLQIPYPLPKLDIVSARAFPVGGIENWGLIIVDSAALLTPSDIHASANMTVDRLFHEYRIEKIVAHEIAHQWFGDLVSVRSWDELWLAEGLTCHVVEELLAETRPQLSQFDAHSRLAEMSRLQSLSNAPALVRVLGTEKQVERAFHSSHLYTKGAVVLRMITNLVSDFDFRTGLKRYVDKFGFSSADRVGLFSVLPWGATHGAEPQALADVLEPWLVNPGIPEVVVSRSYDSGLIRVWQRRASGHRYAAFLNDGTPTHDEAFAAQSRESRDTKESGEIGRTTKRPRNRDRNGKKAKQRHREKNGTSHKGGEQRRPSRKASSDIWSIPFSYMFGTMKSTEGQVVREFWLTERSLSFADVELSPSQPLIANPDWKFLYRVNYDRQNWKLIARLLHRSPETLPVATRMQILTDSEMYLAHSDVPHLYIYILGEEKDLGVALLGLDAVYRLADSFRGSSISPALLSYFAPVVSRLDRLLSESQHQPELAALWLVEPTRLSKLYQLRCATNTSTCEQEKQTSQWVASGGTPGEDVHRQSTALCHSLAGKPTKQELSLVWGQLGGEGWSVGVQLGACANDAQLTTEAASRVVSTRNAAVFASALHSDFSLHYNRLFRSAFWTTMAELSVMERSTLFSANLSEPRPASTVLLHSVRTHEELRQVRALVPNWGVVMSRHIEWVERLLLWQSSVSRSLADFFRSDRPTF</sequence>
<evidence type="ECO:0000256" key="7">
    <source>
        <dbReference type="PIRSR" id="PIRSR634016-1"/>
    </source>
</evidence>
<name>A0AA36D317_9BILA</name>
<evidence type="ECO:0000256" key="8">
    <source>
        <dbReference type="PIRSR" id="PIRSR634016-3"/>
    </source>
</evidence>
<evidence type="ECO:0000256" key="10">
    <source>
        <dbReference type="SAM" id="MobiDB-lite"/>
    </source>
</evidence>
<dbReference type="Gene3D" id="2.60.40.1730">
    <property type="entry name" value="tricorn interacting facor f3 domain"/>
    <property type="match status" value="1"/>
</dbReference>
<dbReference type="InterPro" id="IPR042097">
    <property type="entry name" value="Aminopeptidase_N-like_N_sf"/>
</dbReference>
<dbReference type="SUPFAM" id="SSF55486">
    <property type="entry name" value="Metalloproteases ('zincins'), catalytic domain"/>
    <property type="match status" value="1"/>
</dbReference>
<dbReference type="Pfam" id="PF01433">
    <property type="entry name" value="Peptidase_M1"/>
    <property type="match status" value="1"/>
</dbReference>
<dbReference type="GO" id="GO:0043171">
    <property type="term" value="P:peptide catabolic process"/>
    <property type="evidence" value="ECO:0007669"/>
    <property type="project" value="TreeGrafter"/>
</dbReference>
<dbReference type="InterPro" id="IPR050344">
    <property type="entry name" value="Peptidase_M1_aminopeptidases"/>
</dbReference>
<accession>A0AA36D317</accession>
<proteinExistence type="inferred from homology"/>
<feature type="transmembrane region" description="Helical" evidence="11">
    <location>
        <begin position="43"/>
        <end position="63"/>
    </location>
</feature>
<dbReference type="InterPro" id="IPR034016">
    <property type="entry name" value="M1_APN-typ"/>
</dbReference>
<evidence type="ECO:0000313" key="15">
    <source>
        <dbReference type="Proteomes" id="UP001177023"/>
    </source>
</evidence>
<evidence type="ECO:0000256" key="3">
    <source>
        <dbReference type="ARBA" id="ARBA00022723"/>
    </source>
</evidence>
<feature type="binding site" evidence="8">
    <location>
        <position position="455"/>
    </location>
    <ligand>
        <name>Zn(2+)</name>
        <dbReference type="ChEBI" id="CHEBI:29105"/>
        <note>catalytic</note>
    </ligand>
</feature>
<feature type="site" description="Transition state stabilizer" evidence="9">
    <location>
        <position position="536"/>
    </location>
</feature>
<feature type="binding site" evidence="8">
    <location>
        <position position="474"/>
    </location>
    <ligand>
        <name>Zn(2+)</name>
        <dbReference type="ChEBI" id="CHEBI:29105"/>
        <note>catalytic</note>
    </ligand>
</feature>
<keyword evidence="3 8" id="KW-0479">Metal-binding</keyword>
<dbReference type="InterPro" id="IPR027268">
    <property type="entry name" value="Peptidase_M4/M1_CTD_sf"/>
</dbReference>
<dbReference type="Gene3D" id="1.25.50.20">
    <property type="match status" value="1"/>
</dbReference>
<feature type="region of interest" description="Disordered" evidence="10">
    <location>
        <begin position="1"/>
        <end position="25"/>
    </location>
</feature>
<keyword evidence="5 8" id="KW-0862">Zinc</keyword>
<dbReference type="Pfam" id="PF17900">
    <property type="entry name" value="Peptidase_M1_N"/>
    <property type="match status" value="1"/>
</dbReference>
<dbReference type="GO" id="GO:0005737">
    <property type="term" value="C:cytoplasm"/>
    <property type="evidence" value="ECO:0007669"/>
    <property type="project" value="TreeGrafter"/>
</dbReference>
<feature type="compositionally biased region" description="Basic residues" evidence="10">
    <location>
        <begin position="666"/>
        <end position="686"/>
    </location>
</feature>
<comment type="cofactor">
    <cofactor evidence="8">
        <name>Zn(2+)</name>
        <dbReference type="ChEBI" id="CHEBI:29105"/>
    </cofactor>
    <text evidence="8">Binds 1 zinc ion per subunit.</text>
</comment>
<feature type="region of interest" description="Disordered" evidence="10">
    <location>
        <begin position="646"/>
        <end position="705"/>
    </location>
</feature>
<feature type="compositionally biased region" description="Basic and acidic residues" evidence="10">
    <location>
        <begin position="646"/>
        <end position="662"/>
    </location>
</feature>
<feature type="domain" description="Aminopeptidase N-like N-terminal" evidence="13">
    <location>
        <begin position="129"/>
        <end position="336"/>
    </location>
</feature>
<dbReference type="GO" id="GO:0070006">
    <property type="term" value="F:metalloaminopeptidase activity"/>
    <property type="evidence" value="ECO:0007669"/>
    <property type="project" value="TreeGrafter"/>
</dbReference>
<dbReference type="PRINTS" id="PR00756">
    <property type="entry name" value="ALADIPTASE"/>
</dbReference>
<reference evidence="14" key="1">
    <citation type="submission" date="2023-06" db="EMBL/GenBank/DDBJ databases">
        <authorList>
            <person name="Delattre M."/>
        </authorList>
    </citation>
    <scope>NUCLEOTIDE SEQUENCE</scope>
    <source>
        <strain evidence="14">AF72</strain>
    </source>
</reference>
<dbReference type="GO" id="GO:0042277">
    <property type="term" value="F:peptide binding"/>
    <property type="evidence" value="ECO:0007669"/>
    <property type="project" value="TreeGrafter"/>
</dbReference>